<feature type="domain" description="Spo11/DNA topoisomerase VI subunit A N-terminal" evidence="10">
    <location>
        <begin position="67"/>
        <end position="131"/>
    </location>
</feature>
<keyword evidence="9" id="KW-0413">Isomerase</keyword>
<dbReference type="Proteomes" id="UP000253472">
    <property type="component" value="Unassembled WGS sequence"/>
</dbReference>
<feature type="domain" description="Topoisomerase 6 subunit A/Spo11 TOPRIM" evidence="11">
    <location>
        <begin position="176"/>
        <end position="248"/>
    </location>
</feature>
<evidence type="ECO:0000256" key="7">
    <source>
        <dbReference type="ARBA" id="ARBA00023029"/>
    </source>
</evidence>
<evidence type="ECO:0000256" key="3">
    <source>
        <dbReference type="ARBA" id="ARBA00006559"/>
    </source>
</evidence>
<keyword evidence="7" id="KW-0799">Topoisomerase</keyword>
<evidence type="ECO:0000313" key="13">
    <source>
        <dbReference type="Proteomes" id="UP000253472"/>
    </source>
</evidence>
<dbReference type="InterPro" id="IPR013049">
    <property type="entry name" value="Spo11/TopoVI_A_N"/>
</dbReference>
<evidence type="ECO:0000256" key="2">
    <source>
        <dbReference type="ARBA" id="ARBA00001946"/>
    </source>
</evidence>
<comment type="caution">
    <text evidence="12">The sequence shown here is derived from an EMBL/GenBank/DDBJ whole genome shotgun (WGS) entry which is preliminary data.</text>
</comment>
<keyword evidence="6" id="KW-0460">Magnesium</keyword>
<dbReference type="GO" id="GO:0000228">
    <property type="term" value="C:nuclear chromosome"/>
    <property type="evidence" value="ECO:0007669"/>
    <property type="project" value="TreeGrafter"/>
</dbReference>
<dbReference type="EMBL" id="QLNQ01000001">
    <property type="protein sequence ID" value="RCK67692.1"/>
    <property type="molecule type" value="Genomic_DNA"/>
</dbReference>
<comment type="similarity">
    <text evidence="3">Belongs to the TOP6A family.</text>
</comment>
<dbReference type="InterPro" id="IPR036078">
    <property type="entry name" value="Spo11/TopoVI_A_sf"/>
</dbReference>
<protein>
    <recommendedName>
        <fullName evidence="4">DNA topoisomerase (ATP-hydrolyzing)</fullName>
        <ecNumber evidence="4">5.6.2.2</ecNumber>
    </recommendedName>
</protein>
<gene>
    <name evidence="12" type="primary">rec12_0</name>
    <name evidence="12" type="ORF">Cantr_02630</name>
</gene>
<dbReference type="PANTHER" id="PTHR10848">
    <property type="entry name" value="MEIOTIC RECOMBINATION PROTEIN SPO11"/>
    <property type="match status" value="1"/>
</dbReference>
<evidence type="ECO:0000256" key="1">
    <source>
        <dbReference type="ARBA" id="ARBA00000185"/>
    </source>
</evidence>
<sequence>MHSIVIRPDDSLSPLELVEKIWRQIEHSLLNYLPTTIILEHMATDGAPPRKRRTYSQFSIDVKEVQRFTAICKIVKILLKHLQTEGELTTIRDIYYQDVEVFSHKQTECQFLMKQVAEDCLGLSLCHDFNIHPTQKGLVFGDFFKALEPKNDPVLIPIDYTDAFKDKSSGGSQVTVIIVEKDSVFQYLCSHLSRQSTLLADFLVVTGKGYSDRLTLRFLDWLQQNHECRFLGFFDSDVYGINIYRQYHRIIKGVLYAGIYLMDSDPSAWLSIVTRDVAIMINLCNTCHEISTVVQRELTRGLFLLKKAEINVTNVNDDRLGYVDYIVKKVGESKLARVCN</sequence>
<evidence type="ECO:0000256" key="5">
    <source>
        <dbReference type="ARBA" id="ARBA00022723"/>
    </source>
</evidence>
<accession>A0A367YRR2</accession>
<proteinExistence type="inferred from homology"/>
<evidence type="ECO:0000256" key="8">
    <source>
        <dbReference type="ARBA" id="ARBA00023125"/>
    </source>
</evidence>
<evidence type="ECO:0000256" key="9">
    <source>
        <dbReference type="ARBA" id="ARBA00023235"/>
    </source>
</evidence>
<dbReference type="GO" id="GO:0046872">
    <property type="term" value="F:metal ion binding"/>
    <property type="evidence" value="ECO:0007669"/>
    <property type="project" value="UniProtKB-KW"/>
</dbReference>
<dbReference type="InterPro" id="IPR036388">
    <property type="entry name" value="WH-like_DNA-bd_sf"/>
</dbReference>
<dbReference type="PANTHER" id="PTHR10848:SF0">
    <property type="entry name" value="MEIOTIC RECOMBINATION PROTEIN SPO11"/>
    <property type="match status" value="1"/>
</dbReference>
<dbReference type="GO" id="GO:0003677">
    <property type="term" value="F:DNA binding"/>
    <property type="evidence" value="ECO:0007669"/>
    <property type="project" value="UniProtKB-KW"/>
</dbReference>
<evidence type="ECO:0000313" key="12">
    <source>
        <dbReference type="EMBL" id="RCK67692.1"/>
    </source>
</evidence>
<keyword evidence="5" id="KW-0479">Metal-binding</keyword>
<dbReference type="STRING" id="5486.A0A367YRR2"/>
<comment type="catalytic activity">
    <reaction evidence="1">
        <text>ATP-dependent breakage, passage and rejoining of double-stranded DNA.</text>
        <dbReference type="EC" id="5.6.2.2"/>
    </reaction>
</comment>
<dbReference type="SUPFAM" id="SSF56726">
    <property type="entry name" value="DNA topoisomerase IV, alpha subunit"/>
    <property type="match status" value="1"/>
</dbReference>
<evidence type="ECO:0000256" key="6">
    <source>
        <dbReference type="ARBA" id="ARBA00022842"/>
    </source>
</evidence>
<dbReference type="GO" id="GO:0042138">
    <property type="term" value="P:meiotic DNA double-strand break formation"/>
    <property type="evidence" value="ECO:0007669"/>
    <property type="project" value="TreeGrafter"/>
</dbReference>
<dbReference type="Pfam" id="PF21180">
    <property type="entry name" value="TOP6A-Spo11_Toprim"/>
    <property type="match status" value="1"/>
</dbReference>
<reference evidence="12 13" key="1">
    <citation type="submission" date="2018-06" db="EMBL/GenBank/DDBJ databases">
        <title>Whole genome sequencing of Candida tropicalis (genome annotated by CSBL at Korea University).</title>
        <authorList>
            <person name="Ahn J."/>
        </authorList>
    </citation>
    <scope>NUCLEOTIDE SEQUENCE [LARGE SCALE GENOMIC DNA]</scope>
    <source>
        <strain evidence="12 13">ATCC 20962</strain>
    </source>
</reference>
<keyword evidence="8" id="KW-0238">DNA-binding</keyword>
<evidence type="ECO:0000259" key="10">
    <source>
        <dbReference type="Pfam" id="PF04406"/>
    </source>
</evidence>
<comment type="cofactor">
    <cofactor evidence="2">
        <name>Mg(2+)</name>
        <dbReference type="ChEBI" id="CHEBI:18420"/>
    </cofactor>
</comment>
<dbReference type="PRINTS" id="PR01550">
    <property type="entry name" value="TOP6AFAMILY"/>
</dbReference>
<name>A0A367YRR2_9ASCO</name>
<dbReference type="GO" id="GO:0000706">
    <property type="term" value="P:meiotic DNA double-strand break processing"/>
    <property type="evidence" value="ECO:0007669"/>
    <property type="project" value="TreeGrafter"/>
</dbReference>
<dbReference type="InterPro" id="IPR002815">
    <property type="entry name" value="Spo11/TopoVI_A"/>
</dbReference>
<dbReference type="AlphaFoldDB" id="A0A367YRR2"/>
<dbReference type="GO" id="GO:0003918">
    <property type="term" value="F:DNA topoisomerase type II (double strand cut, ATP-hydrolyzing) activity"/>
    <property type="evidence" value="ECO:0007669"/>
    <property type="project" value="UniProtKB-EC"/>
</dbReference>
<dbReference type="EC" id="5.6.2.2" evidence="4"/>
<dbReference type="GO" id="GO:0005524">
    <property type="term" value="F:ATP binding"/>
    <property type="evidence" value="ECO:0007669"/>
    <property type="project" value="InterPro"/>
</dbReference>
<dbReference type="Gene3D" id="1.10.10.10">
    <property type="entry name" value="Winged helix-like DNA-binding domain superfamily/Winged helix DNA-binding domain"/>
    <property type="match status" value="1"/>
</dbReference>
<evidence type="ECO:0000256" key="4">
    <source>
        <dbReference type="ARBA" id="ARBA00012895"/>
    </source>
</evidence>
<dbReference type="Pfam" id="PF04406">
    <property type="entry name" value="TP6A_N"/>
    <property type="match status" value="1"/>
</dbReference>
<keyword evidence="13" id="KW-1185">Reference proteome</keyword>
<dbReference type="GO" id="GO:0007131">
    <property type="term" value="P:reciprocal meiotic recombination"/>
    <property type="evidence" value="ECO:0007669"/>
    <property type="project" value="TreeGrafter"/>
</dbReference>
<dbReference type="InterPro" id="IPR034136">
    <property type="entry name" value="TOPRIM_Topo6A/Spo11"/>
</dbReference>
<evidence type="ECO:0000259" key="11">
    <source>
        <dbReference type="Pfam" id="PF21180"/>
    </source>
</evidence>
<dbReference type="OrthoDB" id="5377392at2759"/>
<dbReference type="Gene3D" id="3.40.1360.10">
    <property type="match status" value="1"/>
</dbReference>
<organism evidence="12 13">
    <name type="scientific">Candida viswanathii</name>
    <dbReference type="NCBI Taxonomy" id="5486"/>
    <lineage>
        <taxon>Eukaryota</taxon>
        <taxon>Fungi</taxon>
        <taxon>Dikarya</taxon>
        <taxon>Ascomycota</taxon>
        <taxon>Saccharomycotina</taxon>
        <taxon>Pichiomycetes</taxon>
        <taxon>Debaryomycetaceae</taxon>
        <taxon>Candida/Lodderomyces clade</taxon>
        <taxon>Candida</taxon>
    </lineage>
</organism>